<reference evidence="2" key="1">
    <citation type="journal article" date="2023" name="Mol. Phylogenet. Evol.">
        <title>Genome-scale phylogeny and comparative genomics of the fungal order Sordariales.</title>
        <authorList>
            <person name="Hensen N."/>
            <person name="Bonometti L."/>
            <person name="Westerberg I."/>
            <person name="Brannstrom I.O."/>
            <person name="Guillou S."/>
            <person name="Cros-Aarteil S."/>
            <person name="Calhoun S."/>
            <person name="Haridas S."/>
            <person name="Kuo A."/>
            <person name="Mondo S."/>
            <person name="Pangilinan J."/>
            <person name="Riley R."/>
            <person name="LaButti K."/>
            <person name="Andreopoulos B."/>
            <person name="Lipzen A."/>
            <person name="Chen C."/>
            <person name="Yan M."/>
            <person name="Daum C."/>
            <person name="Ng V."/>
            <person name="Clum A."/>
            <person name="Steindorff A."/>
            <person name="Ohm R.A."/>
            <person name="Martin F."/>
            <person name="Silar P."/>
            <person name="Natvig D.O."/>
            <person name="Lalanne C."/>
            <person name="Gautier V."/>
            <person name="Ament-Velasquez S.L."/>
            <person name="Kruys A."/>
            <person name="Hutchinson M.I."/>
            <person name="Powell A.J."/>
            <person name="Barry K."/>
            <person name="Miller A.N."/>
            <person name="Grigoriev I.V."/>
            <person name="Debuchy R."/>
            <person name="Gladieux P."/>
            <person name="Hiltunen Thoren M."/>
            <person name="Johannesson H."/>
        </authorList>
    </citation>
    <scope>NUCLEOTIDE SEQUENCE</scope>
    <source>
        <strain evidence="2">CBS 118394</strain>
    </source>
</reference>
<dbReference type="AlphaFoldDB" id="A0AAE0HVC7"/>
<feature type="chain" id="PRO_5041937713" description="Ig-like domain-containing protein" evidence="1">
    <location>
        <begin position="22"/>
        <end position="489"/>
    </location>
</feature>
<evidence type="ECO:0000313" key="3">
    <source>
        <dbReference type="Proteomes" id="UP001283341"/>
    </source>
</evidence>
<keyword evidence="1" id="KW-0732">Signal</keyword>
<comment type="caution">
    <text evidence="2">The sequence shown here is derived from an EMBL/GenBank/DDBJ whole genome shotgun (WGS) entry which is preliminary data.</text>
</comment>
<protein>
    <recommendedName>
        <fullName evidence="4">Ig-like domain-containing protein</fullName>
    </recommendedName>
</protein>
<evidence type="ECO:0000256" key="1">
    <source>
        <dbReference type="SAM" id="SignalP"/>
    </source>
</evidence>
<name>A0AAE0HVC7_9PEZI</name>
<feature type="signal peptide" evidence="1">
    <location>
        <begin position="1"/>
        <end position="21"/>
    </location>
</feature>
<evidence type="ECO:0008006" key="4">
    <source>
        <dbReference type="Google" id="ProtNLM"/>
    </source>
</evidence>
<reference evidence="2" key="2">
    <citation type="submission" date="2023-06" db="EMBL/GenBank/DDBJ databases">
        <authorList>
            <consortium name="Lawrence Berkeley National Laboratory"/>
            <person name="Haridas S."/>
            <person name="Hensen N."/>
            <person name="Bonometti L."/>
            <person name="Westerberg I."/>
            <person name="Brannstrom I.O."/>
            <person name="Guillou S."/>
            <person name="Cros-Aarteil S."/>
            <person name="Calhoun S."/>
            <person name="Kuo A."/>
            <person name="Mondo S."/>
            <person name="Pangilinan J."/>
            <person name="Riley R."/>
            <person name="Labutti K."/>
            <person name="Andreopoulos B."/>
            <person name="Lipzen A."/>
            <person name="Chen C."/>
            <person name="Yanf M."/>
            <person name="Daum C."/>
            <person name="Ng V."/>
            <person name="Clum A."/>
            <person name="Steindorff A."/>
            <person name="Ohm R."/>
            <person name="Martin F."/>
            <person name="Silar P."/>
            <person name="Natvig D."/>
            <person name="Lalanne C."/>
            <person name="Gautier V."/>
            <person name="Ament-Velasquez S.L."/>
            <person name="Kruys A."/>
            <person name="Hutchinson M.I."/>
            <person name="Powell A.J."/>
            <person name="Barry K."/>
            <person name="Miller A.N."/>
            <person name="Grigoriev I.V."/>
            <person name="Debuchy R."/>
            <person name="Gladieux P."/>
            <person name="Thoren M.H."/>
            <person name="Johannesson H."/>
        </authorList>
    </citation>
    <scope>NUCLEOTIDE SEQUENCE</scope>
    <source>
        <strain evidence="2">CBS 118394</strain>
    </source>
</reference>
<gene>
    <name evidence="2" type="ORF">B0H66DRAFT_629527</name>
</gene>
<evidence type="ECO:0000313" key="2">
    <source>
        <dbReference type="EMBL" id="KAK3313585.1"/>
    </source>
</evidence>
<keyword evidence="3" id="KW-1185">Reference proteome</keyword>
<sequence>MVTARISLLAASATVLATVSAQGPPAADLSSGCTSKSFTIPSWLINGVKATSNDVFFQIANRATNYTAELACKLGNSTWSDCSTKSEAGLKASVQVTGSKLQVLVNQTWTCDDRATPLTFTAVGNNSRALNSTSSLLVKGSLLAPVAITPSYLDGPTGHDSPGCTAISEKPSWILSNILFTDQTGDGKTSQPFQMFNLLLTNPANGYQASCMPGTSYEYSNDLSTLVCAGNEFQATNVGQFPISTTAWFDVKTKTFTVRQTWFCDDTDPGRPLNITATGSAVIPFECSTDAVPDSPDDTKTTCQTKDNTDVTVHGRLGPVVTLQPFVIEDPVPSRDGCTLTSMFHPAWAFSSFSVTTANATGGLPELFFNLILATDSRGFQFPIPIYQGDKVAGQEGWYKCVVGTDGENAAPLWPYECSFKYVAERKELTLKADWACQEFDPDHPILFSGVTTTTVNTPLVCENFMGETQCTAEDGAYTWTAPISNKRV</sequence>
<accession>A0AAE0HVC7</accession>
<organism evidence="2 3">
    <name type="scientific">Apodospora peruviana</name>
    <dbReference type="NCBI Taxonomy" id="516989"/>
    <lineage>
        <taxon>Eukaryota</taxon>
        <taxon>Fungi</taxon>
        <taxon>Dikarya</taxon>
        <taxon>Ascomycota</taxon>
        <taxon>Pezizomycotina</taxon>
        <taxon>Sordariomycetes</taxon>
        <taxon>Sordariomycetidae</taxon>
        <taxon>Sordariales</taxon>
        <taxon>Lasiosphaeriaceae</taxon>
        <taxon>Apodospora</taxon>
    </lineage>
</organism>
<dbReference type="Proteomes" id="UP001283341">
    <property type="component" value="Unassembled WGS sequence"/>
</dbReference>
<dbReference type="EMBL" id="JAUEDM010000007">
    <property type="protein sequence ID" value="KAK3313585.1"/>
    <property type="molecule type" value="Genomic_DNA"/>
</dbReference>
<proteinExistence type="predicted"/>